<comment type="caution">
    <text evidence="3">The sequence shown here is derived from an EMBL/GenBank/DDBJ whole genome shotgun (WGS) entry which is preliminary data.</text>
</comment>
<keyword evidence="4" id="KW-1185">Reference proteome</keyword>
<dbReference type="PANTHER" id="PTHR47839">
    <property type="entry name" value="DOMAIN PROTEIN, PUTATIVE (AFU_ORTHOLOGUE AFUA_6G04830)-RELATED"/>
    <property type="match status" value="1"/>
</dbReference>
<dbReference type="Proteomes" id="UP000612746">
    <property type="component" value="Unassembled WGS sequence"/>
</dbReference>
<feature type="region of interest" description="Disordered" evidence="1">
    <location>
        <begin position="230"/>
        <end position="325"/>
    </location>
</feature>
<proteinExistence type="predicted"/>
<name>A0A8H7PZU9_9FUNG</name>
<feature type="compositionally biased region" description="Pro residues" evidence="1">
    <location>
        <begin position="300"/>
        <end position="311"/>
    </location>
</feature>
<accession>A0A8H7PZU9</accession>
<dbReference type="AlphaFoldDB" id="A0A8H7PZU9"/>
<evidence type="ECO:0000313" key="4">
    <source>
        <dbReference type="Proteomes" id="UP000612746"/>
    </source>
</evidence>
<evidence type="ECO:0000259" key="2">
    <source>
        <dbReference type="PROSITE" id="PS51140"/>
    </source>
</evidence>
<feature type="compositionally biased region" description="Polar residues" evidence="1">
    <location>
        <begin position="312"/>
        <end position="322"/>
    </location>
</feature>
<organism evidence="3 4">
    <name type="scientific">Umbelopsis vinacea</name>
    <dbReference type="NCBI Taxonomy" id="44442"/>
    <lineage>
        <taxon>Eukaryota</taxon>
        <taxon>Fungi</taxon>
        <taxon>Fungi incertae sedis</taxon>
        <taxon>Mucoromycota</taxon>
        <taxon>Mucoromycotina</taxon>
        <taxon>Umbelopsidomycetes</taxon>
        <taxon>Umbelopsidales</taxon>
        <taxon>Umbelopsidaceae</taxon>
        <taxon>Umbelopsis</taxon>
    </lineage>
</organism>
<feature type="domain" description="CUE" evidence="2">
    <location>
        <begin position="186"/>
        <end position="230"/>
    </location>
</feature>
<dbReference type="GO" id="GO:0043130">
    <property type="term" value="F:ubiquitin binding"/>
    <property type="evidence" value="ECO:0007669"/>
    <property type="project" value="InterPro"/>
</dbReference>
<gene>
    <name evidence="3" type="ORF">INT44_005783</name>
</gene>
<dbReference type="InterPro" id="IPR003892">
    <property type="entry name" value="CUE"/>
</dbReference>
<dbReference type="EMBL" id="JAEPRA010000007">
    <property type="protein sequence ID" value="KAG2182803.1"/>
    <property type="molecule type" value="Genomic_DNA"/>
</dbReference>
<sequence length="516" mass="57947">QIREASSYVGPVQITPRSADIQSQVVERIPIILYQVFVDAPQRKSELRMSQDKVVKKLQVCLHVFSVVEATKINITRTFLPTGQKNVQWTSSCGDVNECKLYIGGNKEIDYYDVAASLCHILFRRIGFNDAIIFERYLVASLDNLRSRGVPVDRILNTPKVTKPAVENFSQSLGEVEAEDQKSSKQLDEYTKKVQDVFPDCDPNFIRSELQKEKQDHVANVVNRLLSAQYPKNTNPAPPAPPEFQKPDGQVSKPEAQGKPPVRKLESIGTNFFNKFTRSRTKTEQEDGGSRKPTEQQETGPPPSGGLPPPATNGTKPNSQNPVMGDIKNHQQVMKRQLEQAIGACQSNSAQSVFSPPTTHNVQEYCDATSGQNLKFVARTKGYEFYVHNDVNGPAVLQQYDAQLGHFSSVIGVLVGVFNIDALAIHIFYDTTGNTIAFYRNGSLFFNLRFYLNLHDAPSAAPDSLVRRTKRRDALKFWYMTMCHELAHCFEARHNAQHEVFQVLQDMDISALNLLI</sequence>
<protein>
    <recommendedName>
        <fullName evidence="2">CUE domain-containing protein</fullName>
    </recommendedName>
</protein>
<dbReference type="OrthoDB" id="10031156at2759"/>
<evidence type="ECO:0000313" key="3">
    <source>
        <dbReference type="EMBL" id="KAG2182803.1"/>
    </source>
</evidence>
<feature type="compositionally biased region" description="Basic and acidic residues" evidence="1">
    <location>
        <begin position="281"/>
        <end position="295"/>
    </location>
</feature>
<dbReference type="PROSITE" id="PS51140">
    <property type="entry name" value="CUE"/>
    <property type="match status" value="1"/>
</dbReference>
<dbReference type="PANTHER" id="PTHR47839:SF1">
    <property type="entry name" value="DOMAIN PROTEIN, PUTATIVE (AFU_ORTHOLOGUE AFUA_6G04830)-RELATED"/>
    <property type="match status" value="1"/>
</dbReference>
<feature type="non-terminal residue" evidence="3">
    <location>
        <position position="516"/>
    </location>
</feature>
<reference evidence="3" key="1">
    <citation type="submission" date="2020-12" db="EMBL/GenBank/DDBJ databases">
        <title>Metabolic potential, ecology and presence of endohyphal bacteria is reflected in genomic diversity of Mucoromycotina.</title>
        <authorList>
            <person name="Muszewska A."/>
            <person name="Okrasinska A."/>
            <person name="Steczkiewicz K."/>
            <person name="Drgas O."/>
            <person name="Orlowska M."/>
            <person name="Perlinska-Lenart U."/>
            <person name="Aleksandrzak-Piekarczyk T."/>
            <person name="Szatraj K."/>
            <person name="Zielenkiewicz U."/>
            <person name="Pilsyk S."/>
            <person name="Malc E."/>
            <person name="Mieczkowski P."/>
            <person name="Kruszewska J.S."/>
            <person name="Biernat P."/>
            <person name="Pawlowska J."/>
        </authorList>
    </citation>
    <scope>NUCLEOTIDE SEQUENCE</scope>
    <source>
        <strain evidence="3">WA0000051536</strain>
    </source>
</reference>
<evidence type="ECO:0000256" key="1">
    <source>
        <dbReference type="SAM" id="MobiDB-lite"/>
    </source>
</evidence>